<dbReference type="Gene3D" id="3.40.50.720">
    <property type="entry name" value="NAD(P)-binding Rossmann-like Domain"/>
    <property type="match status" value="1"/>
</dbReference>
<sequence>MSSSMRTILIIGGTSGIGEAFAKRWHSADKKLVLTGRREARLKELEAELPGTRTYAFDITDLKAVPNHVKALFEKNPDIDTVWINSGKGNLYSIKDVSSFPDEGVIDEINTNITGPMILARHVIPKLIAKSTPTTFMITGSGLGFAPNGGFPTYPPGKAYIHHFMAGIRGALKDTNVNVIEIVPPMVRTDFHQQYEEISKGIPCMSLEDYVNDTFKQLDGKKAEDLKEVAAGSAQERVDFWRAGPGKYMEKMNISG</sequence>
<dbReference type="Proteomes" id="UP001305779">
    <property type="component" value="Unassembled WGS sequence"/>
</dbReference>
<comment type="similarity">
    <text evidence="1">Belongs to the short-chain dehydrogenases/reductases (SDR) family.</text>
</comment>
<dbReference type="SUPFAM" id="SSF51735">
    <property type="entry name" value="NAD(P)-binding Rossmann-fold domains"/>
    <property type="match status" value="1"/>
</dbReference>
<organism evidence="3 4">
    <name type="scientific">Zasmidium cellare</name>
    <name type="common">Wine cellar mold</name>
    <name type="synonym">Racodium cellare</name>
    <dbReference type="NCBI Taxonomy" id="395010"/>
    <lineage>
        <taxon>Eukaryota</taxon>
        <taxon>Fungi</taxon>
        <taxon>Dikarya</taxon>
        <taxon>Ascomycota</taxon>
        <taxon>Pezizomycotina</taxon>
        <taxon>Dothideomycetes</taxon>
        <taxon>Dothideomycetidae</taxon>
        <taxon>Mycosphaerellales</taxon>
        <taxon>Mycosphaerellaceae</taxon>
        <taxon>Zasmidium</taxon>
    </lineage>
</organism>
<evidence type="ECO:0000256" key="1">
    <source>
        <dbReference type="ARBA" id="ARBA00006484"/>
    </source>
</evidence>
<reference evidence="3 4" key="1">
    <citation type="journal article" date="2023" name="G3 (Bethesda)">
        <title>A chromosome-level genome assembly of Zasmidium syzygii isolated from banana leaves.</title>
        <authorList>
            <person name="van Westerhoven A.C."/>
            <person name="Mehrabi R."/>
            <person name="Talebi R."/>
            <person name="Steentjes M.B.F."/>
            <person name="Corcolon B."/>
            <person name="Chong P.A."/>
            <person name="Kema G.H.J."/>
            <person name="Seidl M.F."/>
        </authorList>
    </citation>
    <scope>NUCLEOTIDE SEQUENCE [LARGE SCALE GENOMIC DNA]</scope>
    <source>
        <strain evidence="3 4">P124</strain>
    </source>
</reference>
<protein>
    <submittedName>
        <fullName evidence="3">Uncharacterized protein</fullName>
    </submittedName>
</protein>
<comment type="caution">
    <text evidence="3">The sequence shown here is derived from an EMBL/GenBank/DDBJ whole genome shotgun (WGS) entry which is preliminary data.</text>
</comment>
<gene>
    <name evidence="3" type="ORF">PRZ48_002884</name>
</gene>
<dbReference type="EMBL" id="JAXOVC010000002">
    <property type="protein sequence ID" value="KAK4504921.1"/>
    <property type="molecule type" value="Genomic_DNA"/>
</dbReference>
<evidence type="ECO:0000256" key="2">
    <source>
        <dbReference type="ARBA" id="ARBA00023002"/>
    </source>
</evidence>
<dbReference type="PANTHER" id="PTHR44196:SF1">
    <property type="entry name" value="DEHYDROGENASE_REDUCTASE SDR FAMILY MEMBER 7B"/>
    <property type="match status" value="1"/>
</dbReference>
<accession>A0ABR0EV10</accession>
<evidence type="ECO:0000313" key="3">
    <source>
        <dbReference type="EMBL" id="KAK4504921.1"/>
    </source>
</evidence>
<keyword evidence="4" id="KW-1185">Reference proteome</keyword>
<proteinExistence type="inferred from homology"/>
<dbReference type="InterPro" id="IPR036291">
    <property type="entry name" value="NAD(P)-bd_dom_sf"/>
</dbReference>
<dbReference type="PANTHER" id="PTHR44196">
    <property type="entry name" value="DEHYDROGENASE/REDUCTASE SDR FAMILY MEMBER 7B"/>
    <property type="match status" value="1"/>
</dbReference>
<dbReference type="Pfam" id="PF00106">
    <property type="entry name" value="adh_short"/>
    <property type="match status" value="1"/>
</dbReference>
<dbReference type="InterPro" id="IPR002347">
    <property type="entry name" value="SDR_fam"/>
</dbReference>
<dbReference type="PRINTS" id="PR00081">
    <property type="entry name" value="GDHRDH"/>
</dbReference>
<name>A0ABR0EV10_ZASCE</name>
<evidence type="ECO:0000313" key="4">
    <source>
        <dbReference type="Proteomes" id="UP001305779"/>
    </source>
</evidence>
<keyword evidence="2" id="KW-0560">Oxidoreductase</keyword>